<dbReference type="Proteomes" id="UP001501742">
    <property type="component" value="Unassembled WGS sequence"/>
</dbReference>
<evidence type="ECO:0000313" key="8">
    <source>
        <dbReference type="EMBL" id="GAA1492517.1"/>
    </source>
</evidence>
<organism evidence="8 9">
    <name type="scientific">Curtobacterium herbarum</name>
    <dbReference type="NCBI Taxonomy" id="150122"/>
    <lineage>
        <taxon>Bacteria</taxon>
        <taxon>Bacillati</taxon>
        <taxon>Actinomycetota</taxon>
        <taxon>Actinomycetes</taxon>
        <taxon>Micrococcales</taxon>
        <taxon>Microbacteriaceae</taxon>
        <taxon>Curtobacterium</taxon>
    </lineage>
</organism>
<dbReference type="CDD" id="cd08704">
    <property type="entry name" value="Met_tRNA_FMT_C"/>
    <property type="match status" value="1"/>
</dbReference>
<dbReference type="EMBL" id="BAAAJX010000003">
    <property type="protein sequence ID" value="GAA1492517.1"/>
    <property type="molecule type" value="Genomic_DNA"/>
</dbReference>
<dbReference type="Pfam" id="PF02911">
    <property type="entry name" value="Formyl_trans_C"/>
    <property type="match status" value="1"/>
</dbReference>
<dbReference type="EC" id="2.1.2.9" evidence="2 5"/>
<name>A0ABP4K1G0_9MICO</name>
<dbReference type="HAMAP" id="MF_00182">
    <property type="entry name" value="Formyl_trans"/>
    <property type="match status" value="1"/>
</dbReference>
<feature type="binding site" evidence="5">
    <location>
        <begin position="122"/>
        <end position="125"/>
    </location>
    <ligand>
        <name>(6S)-5,6,7,8-tetrahydrofolate</name>
        <dbReference type="ChEBI" id="CHEBI:57453"/>
    </ligand>
</feature>
<dbReference type="Gene3D" id="3.40.50.12230">
    <property type="match status" value="1"/>
</dbReference>
<dbReference type="SUPFAM" id="SSF50486">
    <property type="entry name" value="FMT C-terminal domain-like"/>
    <property type="match status" value="1"/>
</dbReference>
<dbReference type="SUPFAM" id="SSF53328">
    <property type="entry name" value="Formyltransferase"/>
    <property type="match status" value="1"/>
</dbReference>
<feature type="domain" description="Formyl transferase C-terminal" evidence="7">
    <location>
        <begin position="215"/>
        <end position="322"/>
    </location>
</feature>
<dbReference type="PANTHER" id="PTHR11138:SF5">
    <property type="entry name" value="METHIONYL-TRNA FORMYLTRANSFERASE, MITOCHONDRIAL"/>
    <property type="match status" value="1"/>
</dbReference>
<evidence type="ECO:0000256" key="5">
    <source>
        <dbReference type="HAMAP-Rule" id="MF_00182"/>
    </source>
</evidence>
<dbReference type="InterPro" id="IPR041711">
    <property type="entry name" value="Met-tRNA-FMT_N"/>
</dbReference>
<dbReference type="PANTHER" id="PTHR11138">
    <property type="entry name" value="METHIONYL-TRNA FORMYLTRANSFERASE"/>
    <property type="match status" value="1"/>
</dbReference>
<dbReference type="InterPro" id="IPR011034">
    <property type="entry name" value="Formyl_transferase-like_C_sf"/>
</dbReference>
<dbReference type="InterPro" id="IPR036477">
    <property type="entry name" value="Formyl_transf_N_sf"/>
</dbReference>
<gene>
    <name evidence="5 8" type="primary">fmt</name>
    <name evidence="8" type="ORF">GCM10009627_08630</name>
</gene>
<dbReference type="InterPro" id="IPR005793">
    <property type="entry name" value="Formyl_trans_C"/>
</dbReference>
<keyword evidence="4 5" id="KW-0648">Protein biosynthesis</keyword>
<dbReference type="InterPro" id="IPR002376">
    <property type="entry name" value="Formyl_transf_N"/>
</dbReference>
<proteinExistence type="inferred from homology"/>
<evidence type="ECO:0000256" key="4">
    <source>
        <dbReference type="ARBA" id="ARBA00022917"/>
    </source>
</evidence>
<comment type="similarity">
    <text evidence="1 5">Belongs to the Fmt family.</text>
</comment>
<dbReference type="CDD" id="cd08646">
    <property type="entry name" value="FMT_core_Met-tRNA-FMT_N"/>
    <property type="match status" value="1"/>
</dbReference>
<comment type="catalytic activity">
    <reaction evidence="5">
        <text>L-methionyl-tRNA(fMet) + (6R)-10-formyltetrahydrofolate = N-formyl-L-methionyl-tRNA(fMet) + (6S)-5,6,7,8-tetrahydrofolate + H(+)</text>
        <dbReference type="Rhea" id="RHEA:24380"/>
        <dbReference type="Rhea" id="RHEA-COMP:9952"/>
        <dbReference type="Rhea" id="RHEA-COMP:9953"/>
        <dbReference type="ChEBI" id="CHEBI:15378"/>
        <dbReference type="ChEBI" id="CHEBI:57453"/>
        <dbReference type="ChEBI" id="CHEBI:78530"/>
        <dbReference type="ChEBI" id="CHEBI:78844"/>
        <dbReference type="ChEBI" id="CHEBI:195366"/>
        <dbReference type="EC" id="2.1.2.9"/>
    </reaction>
</comment>
<comment type="caution">
    <text evidence="8">The sequence shown here is derived from an EMBL/GenBank/DDBJ whole genome shotgun (WGS) entry which is preliminary data.</text>
</comment>
<evidence type="ECO:0000256" key="3">
    <source>
        <dbReference type="ARBA" id="ARBA00022679"/>
    </source>
</evidence>
<evidence type="ECO:0000259" key="7">
    <source>
        <dbReference type="Pfam" id="PF02911"/>
    </source>
</evidence>
<dbReference type="InterPro" id="IPR005794">
    <property type="entry name" value="Fmt"/>
</dbReference>
<evidence type="ECO:0000313" key="9">
    <source>
        <dbReference type="Proteomes" id="UP001501742"/>
    </source>
</evidence>
<evidence type="ECO:0000256" key="2">
    <source>
        <dbReference type="ARBA" id="ARBA00012261"/>
    </source>
</evidence>
<sequence length="331" mass="33768">MQTFGGAARGRLAPMRLVVAGSPAAAVPTLRALAASDHEIGAVLTRPPTPQGRKRVLTPTPVAQVAAELGLPVIEASRVDDEVTARIAALGVDLGVIVAYGALLRRPALDAPRLGWVNLHFSDLPAYRGAAPVQRAVMAGDTTTAATVFQLVEALDAGPVYASEPFTIDPEATSGEVLAAMAETGADVVVRVVDALARGTATATEQVGSPTTAPKLTLEDGRTDFAASAHLVHARLRGVTPEPGAFAHLGETRVKLLRAHRLAARDGRPGGTGGSAPDLAPGALRLVDGALLVGTADEPLVLAEVQPAGKKAMDAAAWARGLGPLDGKVLA</sequence>
<feature type="domain" description="Formyl transferase N-terminal" evidence="6">
    <location>
        <begin position="15"/>
        <end position="193"/>
    </location>
</feature>
<accession>A0ABP4K1G0</accession>
<keyword evidence="9" id="KW-1185">Reference proteome</keyword>
<evidence type="ECO:0000259" key="6">
    <source>
        <dbReference type="Pfam" id="PF00551"/>
    </source>
</evidence>
<dbReference type="Pfam" id="PF00551">
    <property type="entry name" value="Formyl_trans_N"/>
    <property type="match status" value="1"/>
</dbReference>
<keyword evidence="3 5" id="KW-0808">Transferase</keyword>
<protein>
    <recommendedName>
        <fullName evidence="2 5">Methionyl-tRNA formyltransferase</fullName>
        <ecNumber evidence="2 5">2.1.2.9</ecNumber>
    </recommendedName>
</protein>
<evidence type="ECO:0000256" key="1">
    <source>
        <dbReference type="ARBA" id="ARBA00010699"/>
    </source>
</evidence>
<reference evidence="9" key="1">
    <citation type="journal article" date="2019" name="Int. J. Syst. Evol. Microbiol.">
        <title>The Global Catalogue of Microorganisms (GCM) 10K type strain sequencing project: providing services to taxonomists for standard genome sequencing and annotation.</title>
        <authorList>
            <consortium name="The Broad Institute Genomics Platform"/>
            <consortium name="The Broad Institute Genome Sequencing Center for Infectious Disease"/>
            <person name="Wu L."/>
            <person name="Ma J."/>
        </authorList>
    </citation>
    <scope>NUCLEOTIDE SEQUENCE [LARGE SCALE GENOMIC DNA]</scope>
    <source>
        <strain evidence="9">JCM 12140</strain>
    </source>
</reference>
<comment type="function">
    <text evidence="5">Attaches a formyl group to the free amino group of methionyl-tRNA(fMet). The formyl group appears to play a dual role in the initiator identity of N-formylmethionyl-tRNA by promoting its recognition by IF2 and preventing the misappropriation of this tRNA by the elongation apparatus.</text>
</comment>
<dbReference type="InterPro" id="IPR044135">
    <property type="entry name" value="Met-tRNA-FMT_C"/>
</dbReference>